<keyword evidence="3" id="KW-1185">Reference proteome</keyword>
<feature type="region of interest" description="Disordered" evidence="1">
    <location>
        <begin position="41"/>
        <end position="68"/>
    </location>
</feature>
<feature type="compositionally biased region" description="Low complexity" evidence="1">
    <location>
        <begin position="41"/>
        <end position="62"/>
    </location>
</feature>
<organism evidence="2 3">
    <name type="scientific">Brenthis ino</name>
    <name type="common">lesser marbled fritillary</name>
    <dbReference type="NCBI Taxonomy" id="405034"/>
    <lineage>
        <taxon>Eukaryota</taxon>
        <taxon>Metazoa</taxon>
        <taxon>Ecdysozoa</taxon>
        <taxon>Arthropoda</taxon>
        <taxon>Hexapoda</taxon>
        <taxon>Insecta</taxon>
        <taxon>Pterygota</taxon>
        <taxon>Neoptera</taxon>
        <taxon>Endopterygota</taxon>
        <taxon>Lepidoptera</taxon>
        <taxon>Glossata</taxon>
        <taxon>Ditrysia</taxon>
        <taxon>Papilionoidea</taxon>
        <taxon>Nymphalidae</taxon>
        <taxon>Heliconiinae</taxon>
        <taxon>Argynnini</taxon>
        <taxon>Brenthis</taxon>
    </lineage>
</organism>
<dbReference type="AlphaFoldDB" id="A0A8J9Y4K3"/>
<evidence type="ECO:0000313" key="3">
    <source>
        <dbReference type="Proteomes" id="UP000838878"/>
    </source>
</evidence>
<accession>A0A8J9Y4K3</accession>
<gene>
    <name evidence="2" type="ORF">BINO364_LOCUS309</name>
</gene>
<sequence length="68" mass="7492">MVCLLGNNVLLRVLHPQQFRMPKPHKNHGSGVLGDDWNFSSRSSSSTEYLCTSRTSTSCASTVPGRLE</sequence>
<dbReference type="EMBL" id="OV170221">
    <property type="protein sequence ID" value="CAH0713115.1"/>
    <property type="molecule type" value="Genomic_DNA"/>
</dbReference>
<name>A0A8J9Y4K3_9NEOP</name>
<reference evidence="2" key="1">
    <citation type="submission" date="2021-12" db="EMBL/GenBank/DDBJ databases">
        <authorList>
            <person name="Martin H S."/>
        </authorList>
    </citation>
    <scope>NUCLEOTIDE SEQUENCE</scope>
</reference>
<evidence type="ECO:0000313" key="2">
    <source>
        <dbReference type="EMBL" id="CAH0713115.1"/>
    </source>
</evidence>
<evidence type="ECO:0000256" key="1">
    <source>
        <dbReference type="SAM" id="MobiDB-lite"/>
    </source>
</evidence>
<proteinExistence type="predicted"/>
<dbReference type="Proteomes" id="UP000838878">
    <property type="component" value="Chromosome 1"/>
</dbReference>
<feature type="non-terminal residue" evidence="2">
    <location>
        <position position="68"/>
    </location>
</feature>
<protein>
    <submittedName>
        <fullName evidence="2">Uncharacterized protein</fullName>
    </submittedName>
</protein>